<dbReference type="InterPro" id="IPR002938">
    <property type="entry name" value="FAD-bd"/>
</dbReference>
<accession>A0A2I1C105</accession>
<dbReference type="GO" id="GO:0016491">
    <property type="term" value="F:oxidoreductase activity"/>
    <property type="evidence" value="ECO:0007669"/>
    <property type="project" value="UniProtKB-KW"/>
</dbReference>
<dbReference type="OrthoDB" id="10016252at2759"/>
<dbReference type="GeneID" id="36528745"/>
<protein>
    <submittedName>
        <fullName evidence="5">FAD/NAD(P)-binding domain-containing protein</fullName>
    </submittedName>
</protein>
<sequence>MSLPEVRVSHQTGKANKVVVIGAGPVGLLTALLLAQAGIGVDVLEKGTTLDESPRAAGYFGGALLALKRAKLLEKVTAQGFTCRGIVWRKPLADDGRESKRMGDVIAHLSFPQDTSKLPGMDAIVSLRQSELVKLIFADAMETGLVRVHFDTELVNIHDHGDSVTAIAKRPGGDEQSFNASFLVGADGGRSATRKILGIPLKGHTWPEKLIAIDLLTRTEGLYDINFPTTMVIDPIHFCVMTPLEKPQEGKMTLYRCAVALDAKDDRPDEVLISEKNLLSLLSRVLPGERPLQVKVVRASPYKIHQRCASTFHRGRCLLAGDAAHLNNPVGALGLTTGILDSEAAADALEMIINEGKPLKVLQIYADVLRILKYPNPVFSLLQEVRSAVPMALPLIACRTRLEVSEPLTLRASYSPSLCNNLSPLDGIPIAPPSVVGSGRISYTTTDMWLYCWRRSAAARPAGPAPMMIAWNLLR</sequence>
<dbReference type="GO" id="GO:0071949">
    <property type="term" value="F:FAD binding"/>
    <property type="evidence" value="ECO:0007669"/>
    <property type="project" value="InterPro"/>
</dbReference>
<keyword evidence="1" id="KW-0285">Flavoprotein</keyword>
<dbReference type="PANTHER" id="PTHR43476:SF5">
    <property type="entry name" value="FAD-DEPENDENT MONOOXYGENASE"/>
    <property type="match status" value="1"/>
</dbReference>
<dbReference type="OMA" id="VYNDERR"/>
<dbReference type="PANTHER" id="PTHR43476">
    <property type="entry name" value="3-(3-HYDROXY-PHENYL)PROPIONATE/3-HYDROXYCINNAMIC ACID HYDROXYLASE"/>
    <property type="match status" value="1"/>
</dbReference>
<dbReference type="SUPFAM" id="SSF51905">
    <property type="entry name" value="FAD/NAD(P)-binding domain"/>
    <property type="match status" value="1"/>
</dbReference>
<keyword evidence="2" id="KW-0274">FAD</keyword>
<comment type="caution">
    <text evidence="5">The sequence shown here is derived from an EMBL/GenBank/DDBJ whole genome shotgun (WGS) entry which is preliminary data.</text>
</comment>
<dbReference type="VEuPathDB" id="FungiDB:P174DRAFT_237302"/>
<feature type="domain" description="FAD-binding" evidence="4">
    <location>
        <begin position="17"/>
        <end position="365"/>
    </location>
</feature>
<evidence type="ECO:0000256" key="1">
    <source>
        <dbReference type="ARBA" id="ARBA00022630"/>
    </source>
</evidence>
<evidence type="ECO:0000256" key="3">
    <source>
        <dbReference type="ARBA" id="ARBA00023002"/>
    </source>
</evidence>
<organism evidence="5 6">
    <name type="scientific">Aspergillus novofumigatus (strain IBT 16806)</name>
    <dbReference type="NCBI Taxonomy" id="1392255"/>
    <lineage>
        <taxon>Eukaryota</taxon>
        <taxon>Fungi</taxon>
        <taxon>Dikarya</taxon>
        <taxon>Ascomycota</taxon>
        <taxon>Pezizomycotina</taxon>
        <taxon>Eurotiomycetes</taxon>
        <taxon>Eurotiomycetidae</taxon>
        <taxon>Eurotiales</taxon>
        <taxon>Aspergillaceae</taxon>
        <taxon>Aspergillus</taxon>
        <taxon>Aspergillus subgen. Fumigati</taxon>
    </lineage>
</organism>
<dbReference type="RefSeq" id="XP_024679913.1">
    <property type="nucleotide sequence ID" value="XM_024821419.1"/>
</dbReference>
<dbReference type="Gene3D" id="3.50.50.60">
    <property type="entry name" value="FAD/NAD(P)-binding domain"/>
    <property type="match status" value="1"/>
</dbReference>
<dbReference type="Pfam" id="PF01494">
    <property type="entry name" value="FAD_binding_3"/>
    <property type="match status" value="1"/>
</dbReference>
<dbReference type="Gene3D" id="3.30.9.10">
    <property type="entry name" value="D-Amino Acid Oxidase, subunit A, domain 2"/>
    <property type="match status" value="1"/>
</dbReference>
<evidence type="ECO:0000313" key="6">
    <source>
        <dbReference type="Proteomes" id="UP000234474"/>
    </source>
</evidence>
<proteinExistence type="predicted"/>
<dbReference type="Proteomes" id="UP000234474">
    <property type="component" value="Unassembled WGS sequence"/>
</dbReference>
<evidence type="ECO:0000313" key="5">
    <source>
        <dbReference type="EMBL" id="PKX91318.1"/>
    </source>
</evidence>
<keyword evidence="3" id="KW-0560">Oxidoreductase</keyword>
<dbReference type="STRING" id="1392255.A0A2I1C105"/>
<dbReference type="EMBL" id="MSZS01000006">
    <property type="protein sequence ID" value="PKX91318.1"/>
    <property type="molecule type" value="Genomic_DNA"/>
</dbReference>
<dbReference type="InterPro" id="IPR036188">
    <property type="entry name" value="FAD/NAD-bd_sf"/>
</dbReference>
<evidence type="ECO:0000256" key="2">
    <source>
        <dbReference type="ARBA" id="ARBA00022827"/>
    </source>
</evidence>
<dbReference type="PRINTS" id="PR00420">
    <property type="entry name" value="RNGMNOXGNASE"/>
</dbReference>
<reference evidence="6" key="1">
    <citation type="journal article" date="2018" name="Proc. Natl. Acad. Sci. U.S.A.">
        <title>Linking secondary metabolites to gene clusters through genome sequencing of six diverse Aspergillus species.</title>
        <authorList>
            <person name="Kaerboelling I."/>
            <person name="Vesth T.C."/>
            <person name="Frisvad J.C."/>
            <person name="Nybo J.L."/>
            <person name="Theobald S."/>
            <person name="Kuo A."/>
            <person name="Bowyer P."/>
            <person name="Matsuda Y."/>
            <person name="Mondo S."/>
            <person name="Lyhne E.K."/>
            <person name="Kogle M.E."/>
            <person name="Clum A."/>
            <person name="Lipzen A."/>
            <person name="Salamov A."/>
            <person name="Ngan C.Y."/>
            <person name="Daum C."/>
            <person name="Chiniquy J."/>
            <person name="Barry K."/>
            <person name="LaButti K."/>
            <person name="Haridas S."/>
            <person name="Simmons B.A."/>
            <person name="Magnuson J.K."/>
            <person name="Mortensen U.H."/>
            <person name="Larsen T.O."/>
            <person name="Grigoriev I.V."/>
            <person name="Baker S.E."/>
            <person name="Andersen M.R."/>
        </authorList>
    </citation>
    <scope>NUCLEOTIDE SEQUENCE [LARGE SCALE GENOMIC DNA]</scope>
    <source>
        <strain evidence="6">IBT 16806</strain>
    </source>
</reference>
<name>A0A2I1C105_ASPN1</name>
<evidence type="ECO:0000259" key="4">
    <source>
        <dbReference type="Pfam" id="PF01494"/>
    </source>
</evidence>
<dbReference type="InterPro" id="IPR050631">
    <property type="entry name" value="PheA/TfdB_FAD_monoxygenase"/>
</dbReference>
<gene>
    <name evidence="5" type="ORF">P174DRAFT_237302</name>
</gene>
<dbReference type="AlphaFoldDB" id="A0A2I1C105"/>
<keyword evidence="6" id="KW-1185">Reference proteome</keyword>